<accession>A0A418X1K3</accession>
<name>A0A418X1K3_9BURK</name>
<dbReference type="OrthoDB" id="9129544at2"/>
<comment type="caution">
    <text evidence="1">The sequence shown here is derived from an EMBL/GenBank/DDBJ whole genome shotgun (WGS) entry which is preliminary data.</text>
</comment>
<gene>
    <name evidence="1" type="ORF">D3870_10185</name>
</gene>
<reference evidence="1 2" key="1">
    <citation type="submission" date="2018-09" db="EMBL/GenBank/DDBJ databases">
        <authorList>
            <person name="Zhu H."/>
        </authorList>
    </citation>
    <scope>NUCLEOTIDE SEQUENCE [LARGE SCALE GENOMIC DNA]</scope>
    <source>
        <strain evidence="1 2">K2R10-39</strain>
    </source>
</reference>
<protein>
    <submittedName>
        <fullName evidence="1">Uncharacterized protein</fullName>
    </submittedName>
</protein>
<dbReference type="AlphaFoldDB" id="A0A418X1K3"/>
<dbReference type="Proteomes" id="UP000285190">
    <property type="component" value="Unassembled WGS sequence"/>
</dbReference>
<dbReference type="EMBL" id="QYUN01000002">
    <property type="protein sequence ID" value="RJG06327.1"/>
    <property type="molecule type" value="Genomic_DNA"/>
</dbReference>
<evidence type="ECO:0000313" key="2">
    <source>
        <dbReference type="Proteomes" id="UP000285190"/>
    </source>
</evidence>
<proteinExistence type="predicted"/>
<sequence>MLKTGTLVGAGRWPSQTAHPDLWQKPIAGQVIDFCDVRAWANSIYFPTDNPHPGDVMGMALKLREQGILDGLTPVCWDFVTHQRVMWEKTAQLRPYAEDVSLWRACKALRIDEIRHPRRRKPRDIGEFLPEDMQHLAMQQLIPALH</sequence>
<organism evidence="1 2">
    <name type="scientific">Noviherbaspirillum cavernae</name>
    <dbReference type="NCBI Taxonomy" id="2320862"/>
    <lineage>
        <taxon>Bacteria</taxon>
        <taxon>Pseudomonadati</taxon>
        <taxon>Pseudomonadota</taxon>
        <taxon>Betaproteobacteria</taxon>
        <taxon>Burkholderiales</taxon>
        <taxon>Oxalobacteraceae</taxon>
        <taxon>Noviherbaspirillum</taxon>
    </lineage>
</organism>
<keyword evidence="2" id="KW-1185">Reference proteome</keyword>
<evidence type="ECO:0000313" key="1">
    <source>
        <dbReference type="EMBL" id="RJG06327.1"/>
    </source>
</evidence>